<comment type="caution">
    <text evidence="1">The sequence shown here is derived from an EMBL/GenBank/DDBJ whole genome shotgun (WGS) entry which is preliminary data.</text>
</comment>
<keyword evidence="2" id="KW-1185">Reference proteome</keyword>
<dbReference type="Proteomes" id="UP001358586">
    <property type="component" value="Chromosome 10"/>
</dbReference>
<gene>
    <name evidence="1" type="ORF">PVK06_034928</name>
</gene>
<name>A0ABR0NFJ4_GOSAR</name>
<evidence type="ECO:0000313" key="2">
    <source>
        <dbReference type="Proteomes" id="UP001358586"/>
    </source>
</evidence>
<organism evidence="1 2">
    <name type="scientific">Gossypium arboreum</name>
    <name type="common">Tree cotton</name>
    <name type="synonym">Gossypium nanking</name>
    <dbReference type="NCBI Taxonomy" id="29729"/>
    <lineage>
        <taxon>Eukaryota</taxon>
        <taxon>Viridiplantae</taxon>
        <taxon>Streptophyta</taxon>
        <taxon>Embryophyta</taxon>
        <taxon>Tracheophyta</taxon>
        <taxon>Spermatophyta</taxon>
        <taxon>Magnoliopsida</taxon>
        <taxon>eudicotyledons</taxon>
        <taxon>Gunneridae</taxon>
        <taxon>Pentapetalae</taxon>
        <taxon>rosids</taxon>
        <taxon>malvids</taxon>
        <taxon>Malvales</taxon>
        <taxon>Malvaceae</taxon>
        <taxon>Malvoideae</taxon>
        <taxon>Gossypium</taxon>
    </lineage>
</organism>
<evidence type="ECO:0000313" key="1">
    <source>
        <dbReference type="EMBL" id="KAK5793770.1"/>
    </source>
</evidence>
<dbReference type="EMBL" id="JARKNE010000010">
    <property type="protein sequence ID" value="KAK5793770.1"/>
    <property type="molecule type" value="Genomic_DNA"/>
</dbReference>
<sequence>MATVVDDRLRPSLVAGKHHKTPILNVLATGAWIWRWFSSQLCQKWRRRNFFPFQCKLAEGPRDEAPRDKEWATWPRRNNAGEASRVLFY</sequence>
<accession>A0ABR0NFJ4</accession>
<proteinExistence type="predicted"/>
<reference evidence="1 2" key="1">
    <citation type="submission" date="2023-03" db="EMBL/GenBank/DDBJ databases">
        <title>WGS of Gossypium arboreum.</title>
        <authorList>
            <person name="Yu D."/>
        </authorList>
    </citation>
    <scope>NUCLEOTIDE SEQUENCE [LARGE SCALE GENOMIC DNA]</scope>
    <source>
        <tissue evidence="1">Leaf</tissue>
    </source>
</reference>
<protein>
    <submittedName>
        <fullName evidence="1">Uncharacterized protein</fullName>
    </submittedName>
</protein>